<dbReference type="EC" id="2.3.2.27" evidence="2"/>
<dbReference type="Proteomes" id="UP000688137">
    <property type="component" value="Unassembled WGS sequence"/>
</dbReference>
<gene>
    <name evidence="11" type="ORF">PPRIM_AZ9-3.1.T0530150</name>
</gene>
<keyword evidence="5 8" id="KW-0863">Zinc-finger</keyword>
<dbReference type="Pfam" id="PF13639">
    <property type="entry name" value="zf-RING_2"/>
    <property type="match status" value="1"/>
</dbReference>
<keyword evidence="9" id="KW-1133">Transmembrane helix</keyword>
<dbReference type="InterPro" id="IPR001841">
    <property type="entry name" value="Znf_RING"/>
</dbReference>
<evidence type="ECO:0000256" key="1">
    <source>
        <dbReference type="ARBA" id="ARBA00000900"/>
    </source>
</evidence>
<sequence length="251" mass="29736">MQNIQRLLIAPDSSRKYLIKQDAMNLLLSIILCLFYVDNLMNDQLPYSAAWFKCSYLFLLFISNLCAIFLYVLFIPQLITLKQEQNKKDQIIQLRTLLQYKLHQYLNINQCLINVLYIFGIILVIFDFFGESLEQTQNIKKLIRYSVCGYLLNRIFITGQFENTLEEQTIVEFKESFIKIEELKELSLSTLDICPICYEEFKVKEHVAEYQCQGKHTFHQDCVIQWLKTPMNKTKVCPYCKQLPDSINKYV</sequence>
<evidence type="ECO:0000256" key="7">
    <source>
        <dbReference type="ARBA" id="ARBA00022833"/>
    </source>
</evidence>
<dbReference type="PANTHER" id="PTHR22937:SF65">
    <property type="entry name" value="E3 UBIQUITIN-PROTEIN LIGASE ARK2C"/>
    <property type="match status" value="1"/>
</dbReference>
<evidence type="ECO:0000256" key="5">
    <source>
        <dbReference type="ARBA" id="ARBA00022771"/>
    </source>
</evidence>
<dbReference type="InterPro" id="IPR045191">
    <property type="entry name" value="MBR1/2-like"/>
</dbReference>
<feature type="domain" description="RING-type" evidence="10">
    <location>
        <begin position="194"/>
        <end position="241"/>
    </location>
</feature>
<dbReference type="EMBL" id="CAJJDM010000053">
    <property type="protein sequence ID" value="CAD8074783.1"/>
    <property type="molecule type" value="Genomic_DNA"/>
</dbReference>
<organism evidence="11 12">
    <name type="scientific">Paramecium primaurelia</name>
    <dbReference type="NCBI Taxonomy" id="5886"/>
    <lineage>
        <taxon>Eukaryota</taxon>
        <taxon>Sar</taxon>
        <taxon>Alveolata</taxon>
        <taxon>Ciliophora</taxon>
        <taxon>Intramacronucleata</taxon>
        <taxon>Oligohymenophorea</taxon>
        <taxon>Peniculida</taxon>
        <taxon>Parameciidae</taxon>
        <taxon>Paramecium</taxon>
    </lineage>
</organism>
<dbReference type="OMA" id="ICYEEFK"/>
<proteinExistence type="predicted"/>
<keyword evidence="7" id="KW-0862">Zinc</keyword>
<dbReference type="PANTHER" id="PTHR22937">
    <property type="entry name" value="E3 UBIQUITIN-PROTEIN LIGASE RNF165"/>
    <property type="match status" value="1"/>
</dbReference>
<evidence type="ECO:0000259" key="10">
    <source>
        <dbReference type="PROSITE" id="PS50089"/>
    </source>
</evidence>
<dbReference type="GO" id="GO:0008270">
    <property type="term" value="F:zinc ion binding"/>
    <property type="evidence" value="ECO:0007669"/>
    <property type="project" value="UniProtKB-KW"/>
</dbReference>
<keyword evidence="3" id="KW-0808">Transferase</keyword>
<name>A0A8S1MAG9_PARPR</name>
<evidence type="ECO:0000256" key="6">
    <source>
        <dbReference type="ARBA" id="ARBA00022786"/>
    </source>
</evidence>
<dbReference type="GO" id="GO:0061630">
    <property type="term" value="F:ubiquitin protein ligase activity"/>
    <property type="evidence" value="ECO:0007669"/>
    <property type="project" value="UniProtKB-EC"/>
</dbReference>
<keyword evidence="9" id="KW-0812">Transmembrane</keyword>
<dbReference type="PROSITE" id="PS50089">
    <property type="entry name" value="ZF_RING_2"/>
    <property type="match status" value="1"/>
</dbReference>
<evidence type="ECO:0000313" key="11">
    <source>
        <dbReference type="EMBL" id="CAD8074783.1"/>
    </source>
</evidence>
<evidence type="ECO:0000256" key="8">
    <source>
        <dbReference type="PROSITE-ProRule" id="PRU00175"/>
    </source>
</evidence>
<keyword evidence="12" id="KW-1185">Reference proteome</keyword>
<comment type="caution">
    <text evidence="11">The sequence shown here is derived from an EMBL/GenBank/DDBJ whole genome shotgun (WGS) entry which is preliminary data.</text>
</comment>
<feature type="transmembrane region" description="Helical" evidence="9">
    <location>
        <begin position="57"/>
        <end position="79"/>
    </location>
</feature>
<comment type="catalytic activity">
    <reaction evidence="1">
        <text>S-ubiquitinyl-[E2 ubiquitin-conjugating enzyme]-L-cysteine + [acceptor protein]-L-lysine = [E2 ubiquitin-conjugating enzyme]-L-cysteine + N(6)-ubiquitinyl-[acceptor protein]-L-lysine.</text>
        <dbReference type="EC" id="2.3.2.27"/>
    </reaction>
</comment>
<keyword evidence="4" id="KW-0479">Metal-binding</keyword>
<accession>A0A8S1MAG9</accession>
<reference evidence="11" key="1">
    <citation type="submission" date="2021-01" db="EMBL/GenBank/DDBJ databases">
        <authorList>
            <consortium name="Genoscope - CEA"/>
            <person name="William W."/>
        </authorList>
    </citation>
    <scope>NUCLEOTIDE SEQUENCE</scope>
</reference>
<feature type="transmembrane region" description="Helical" evidence="9">
    <location>
        <begin position="21"/>
        <end position="37"/>
    </location>
</feature>
<evidence type="ECO:0000256" key="2">
    <source>
        <dbReference type="ARBA" id="ARBA00012483"/>
    </source>
</evidence>
<evidence type="ECO:0000256" key="9">
    <source>
        <dbReference type="SAM" id="Phobius"/>
    </source>
</evidence>
<evidence type="ECO:0000256" key="3">
    <source>
        <dbReference type="ARBA" id="ARBA00022679"/>
    </source>
</evidence>
<protein>
    <recommendedName>
        <fullName evidence="2">RING-type E3 ubiquitin transferase</fullName>
        <ecNumber evidence="2">2.3.2.27</ecNumber>
    </recommendedName>
</protein>
<evidence type="ECO:0000256" key="4">
    <source>
        <dbReference type="ARBA" id="ARBA00022723"/>
    </source>
</evidence>
<keyword evidence="6" id="KW-0833">Ubl conjugation pathway</keyword>
<keyword evidence="9" id="KW-0472">Membrane</keyword>
<feature type="transmembrane region" description="Helical" evidence="9">
    <location>
        <begin position="111"/>
        <end position="130"/>
    </location>
</feature>
<dbReference type="AlphaFoldDB" id="A0A8S1MAG9"/>
<evidence type="ECO:0000313" key="12">
    <source>
        <dbReference type="Proteomes" id="UP000688137"/>
    </source>
</evidence>